<keyword evidence="1" id="KW-1133">Transmembrane helix</keyword>
<proteinExistence type="predicted"/>
<feature type="non-terminal residue" evidence="2">
    <location>
        <position position="92"/>
    </location>
</feature>
<dbReference type="AlphaFoldDB" id="A0AAD7FVM2"/>
<keyword evidence="1" id="KW-0812">Transmembrane</keyword>
<organism evidence="2 3">
    <name type="scientific">Mycena rosella</name>
    <name type="common">Pink bonnet</name>
    <name type="synonym">Agaricus rosellus</name>
    <dbReference type="NCBI Taxonomy" id="1033263"/>
    <lineage>
        <taxon>Eukaryota</taxon>
        <taxon>Fungi</taxon>
        <taxon>Dikarya</taxon>
        <taxon>Basidiomycota</taxon>
        <taxon>Agaricomycotina</taxon>
        <taxon>Agaricomycetes</taxon>
        <taxon>Agaricomycetidae</taxon>
        <taxon>Agaricales</taxon>
        <taxon>Marasmiineae</taxon>
        <taxon>Mycenaceae</taxon>
        <taxon>Mycena</taxon>
    </lineage>
</organism>
<dbReference type="PANTHER" id="PTHR40465:SF1">
    <property type="entry name" value="DUF6534 DOMAIN-CONTAINING PROTEIN"/>
    <property type="match status" value="1"/>
</dbReference>
<gene>
    <name evidence="2" type="ORF">B0H17DRAFT_906318</name>
</gene>
<dbReference type="PANTHER" id="PTHR40465">
    <property type="entry name" value="CHROMOSOME 1, WHOLE GENOME SHOTGUN SEQUENCE"/>
    <property type="match status" value="1"/>
</dbReference>
<feature type="non-terminal residue" evidence="2">
    <location>
        <position position="1"/>
    </location>
</feature>
<feature type="transmembrane region" description="Helical" evidence="1">
    <location>
        <begin position="16"/>
        <end position="36"/>
    </location>
</feature>
<comment type="caution">
    <text evidence="2">The sequence shown here is derived from an EMBL/GenBank/DDBJ whole genome shotgun (WGS) entry which is preliminary data.</text>
</comment>
<keyword evidence="3" id="KW-1185">Reference proteome</keyword>
<feature type="transmembrane region" description="Helical" evidence="1">
    <location>
        <begin position="56"/>
        <end position="76"/>
    </location>
</feature>
<evidence type="ECO:0000313" key="2">
    <source>
        <dbReference type="EMBL" id="KAJ7640557.1"/>
    </source>
</evidence>
<evidence type="ECO:0000256" key="1">
    <source>
        <dbReference type="SAM" id="Phobius"/>
    </source>
</evidence>
<reference evidence="2" key="1">
    <citation type="submission" date="2023-03" db="EMBL/GenBank/DDBJ databases">
        <title>Massive genome expansion in bonnet fungi (Mycena s.s.) driven by repeated elements and novel gene families across ecological guilds.</title>
        <authorList>
            <consortium name="Lawrence Berkeley National Laboratory"/>
            <person name="Harder C.B."/>
            <person name="Miyauchi S."/>
            <person name="Viragh M."/>
            <person name="Kuo A."/>
            <person name="Thoen E."/>
            <person name="Andreopoulos B."/>
            <person name="Lu D."/>
            <person name="Skrede I."/>
            <person name="Drula E."/>
            <person name="Henrissat B."/>
            <person name="Morin E."/>
            <person name="Kohler A."/>
            <person name="Barry K."/>
            <person name="LaButti K."/>
            <person name="Morin E."/>
            <person name="Salamov A."/>
            <person name="Lipzen A."/>
            <person name="Mereny Z."/>
            <person name="Hegedus B."/>
            <person name="Baldrian P."/>
            <person name="Stursova M."/>
            <person name="Weitz H."/>
            <person name="Taylor A."/>
            <person name="Grigoriev I.V."/>
            <person name="Nagy L.G."/>
            <person name="Martin F."/>
            <person name="Kauserud H."/>
        </authorList>
    </citation>
    <scope>NUCLEOTIDE SEQUENCE</scope>
    <source>
        <strain evidence="2">CBHHK067</strain>
    </source>
</reference>
<name>A0AAD7FVM2_MYCRO</name>
<protein>
    <submittedName>
        <fullName evidence="2">Uncharacterized protein</fullName>
    </submittedName>
</protein>
<keyword evidence="1" id="KW-0472">Membrane</keyword>
<dbReference type="EMBL" id="JARKIE010000427">
    <property type="protein sequence ID" value="KAJ7640557.1"/>
    <property type="molecule type" value="Genomic_DNA"/>
</dbReference>
<sequence length="92" mass="10585">LYYQAFPNDRLSTKSLVYFVYAIELVDTILMTHAAFTTFEYGFGDFAALTNTDFNWLSVPIMGAILSFIGQPFYAYRVHLISKSWLVIELIL</sequence>
<dbReference type="Proteomes" id="UP001221757">
    <property type="component" value="Unassembled WGS sequence"/>
</dbReference>
<evidence type="ECO:0000313" key="3">
    <source>
        <dbReference type="Proteomes" id="UP001221757"/>
    </source>
</evidence>
<accession>A0AAD7FVM2</accession>